<dbReference type="Proteomes" id="UP000789831">
    <property type="component" value="Unassembled WGS sequence"/>
</dbReference>
<evidence type="ECO:0000313" key="3">
    <source>
        <dbReference type="EMBL" id="CAG8629181.1"/>
    </source>
</evidence>
<dbReference type="AlphaFoldDB" id="A0A9N9D8K8"/>
<feature type="transmembrane region" description="Helical" evidence="1">
    <location>
        <begin position="66"/>
        <end position="91"/>
    </location>
</feature>
<comment type="caution">
    <text evidence="3">The sequence shown here is derived from an EMBL/GenBank/DDBJ whole genome shotgun (WGS) entry which is preliminary data.</text>
</comment>
<evidence type="ECO:0000256" key="2">
    <source>
        <dbReference type="SAM" id="SignalP"/>
    </source>
</evidence>
<evidence type="ECO:0000313" key="4">
    <source>
        <dbReference type="Proteomes" id="UP000789831"/>
    </source>
</evidence>
<dbReference type="EMBL" id="CAJVPL010003257">
    <property type="protein sequence ID" value="CAG8629181.1"/>
    <property type="molecule type" value="Genomic_DNA"/>
</dbReference>
<accession>A0A9N9D8K8</accession>
<organism evidence="3 4">
    <name type="scientific">Ambispora gerdemannii</name>
    <dbReference type="NCBI Taxonomy" id="144530"/>
    <lineage>
        <taxon>Eukaryota</taxon>
        <taxon>Fungi</taxon>
        <taxon>Fungi incertae sedis</taxon>
        <taxon>Mucoromycota</taxon>
        <taxon>Glomeromycotina</taxon>
        <taxon>Glomeromycetes</taxon>
        <taxon>Archaeosporales</taxon>
        <taxon>Ambisporaceae</taxon>
        <taxon>Ambispora</taxon>
    </lineage>
</organism>
<keyword evidence="1" id="KW-0812">Transmembrane</keyword>
<sequence>MLSFVVTALNILFTIGNLAFIAAHKQYYIDECVEKLSQKSYTYYTYYTSYSSDYYKIACSNAYVKVYYLFIGLGIVYISLSIYFSMVIAAYGRAKRKEERPAEQALEEAQPTYELAMLRQTEALPTYEVVSQQTLEMESLQVDKITADVRRGNSQGHQ</sequence>
<keyword evidence="1" id="KW-1133">Transmembrane helix</keyword>
<gene>
    <name evidence="3" type="ORF">AGERDE_LOCUS10442</name>
</gene>
<feature type="chain" id="PRO_5040137452" evidence="2">
    <location>
        <begin position="24"/>
        <end position="158"/>
    </location>
</feature>
<name>A0A9N9D8K8_9GLOM</name>
<reference evidence="3" key="1">
    <citation type="submission" date="2021-06" db="EMBL/GenBank/DDBJ databases">
        <authorList>
            <person name="Kallberg Y."/>
            <person name="Tangrot J."/>
            <person name="Rosling A."/>
        </authorList>
    </citation>
    <scope>NUCLEOTIDE SEQUENCE</scope>
    <source>
        <strain evidence="3">MT106</strain>
    </source>
</reference>
<dbReference type="OrthoDB" id="10553180at2759"/>
<protein>
    <submittedName>
        <fullName evidence="3">12397_t:CDS:1</fullName>
    </submittedName>
</protein>
<proteinExistence type="predicted"/>
<keyword evidence="1" id="KW-0472">Membrane</keyword>
<evidence type="ECO:0000256" key="1">
    <source>
        <dbReference type="SAM" id="Phobius"/>
    </source>
</evidence>
<feature type="signal peptide" evidence="2">
    <location>
        <begin position="1"/>
        <end position="23"/>
    </location>
</feature>
<keyword evidence="4" id="KW-1185">Reference proteome</keyword>
<keyword evidence="2" id="KW-0732">Signal</keyword>